<dbReference type="SUPFAM" id="SSF52540">
    <property type="entry name" value="P-loop containing nucleoside triphosphate hydrolases"/>
    <property type="match status" value="1"/>
</dbReference>
<evidence type="ECO:0000313" key="3">
    <source>
        <dbReference type="EMBL" id="TQN72519.1"/>
    </source>
</evidence>
<dbReference type="EMBL" id="PUHP01000165">
    <property type="protein sequence ID" value="TQN72519.1"/>
    <property type="molecule type" value="Genomic_DNA"/>
</dbReference>
<dbReference type="OrthoDB" id="5342685at2759"/>
<organism evidence="3 4">
    <name type="scientific">Colletotrichum shisoi</name>
    <dbReference type="NCBI Taxonomy" id="2078593"/>
    <lineage>
        <taxon>Eukaryota</taxon>
        <taxon>Fungi</taxon>
        <taxon>Dikarya</taxon>
        <taxon>Ascomycota</taxon>
        <taxon>Pezizomycotina</taxon>
        <taxon>Sordariomycetes</taxon>
        <taxon>Hypocreomycetidae</taxon>
        <taxon>Glomerellales</taxon>
        <taxon>Glomerellaceae</taxon>
        <taxon>Colletotrichum</taxon>
        <taxon>Colletotrichum destructivum species complex</taxon>
    </lineage>
</organism>
<dbReference type="GO" id="GO:0003746">
    <property type="term" value="F:translation elongation factor activity"/>
    <property type="evidence" value="ECO:0007669"/>
    <property type="project" value="TreeGrafter"/>
</dbReference>
<dbReference type="Pfam" id="PF00009">
    <property type="entry name" value="GTP_EFTU"/>
    <property type="match status" value="1"/>
</dbReference>
<comment type="caution">
    <text evidence="3">The sequence shown here is derived from an EMBL/GenBank/DDBJ whole genome shotgun (WGS) entry which is preliminary data.</text>
</comment>
<evidence type="ECO:0000256" key="1">
    <source>
        <dbReference type="SAM" id="MobiDB-lite"/>
    </source>
</evidence>
<dbReference type="Proteomes" id="UP000326340">
    <property type="component" value="Unassembled WGS sequence"/>
</dbReference>
<reference evidence="3 4" key="1">
    <citation type="journal article" date="2019" name="Sci. Rep.">
        <title>Colletotrichum shisoi sp. nov., an anthracnose pathogen of Perilla frutescens in Japan: molecular phylogenetic, morphological and genomic evidence.</title>
        <authorList>
            <person name="Gan P."/>
            <person name="Tsushima A."/>
            <person name="Hiroyama R."/>
            <person name="Narusaka M."/>
            <person name="Takano Y."/>
            <person name="Narusaka Y."/>
            <person name="Kawaradani M."/>
            <person name="Damm U."/>
            <person name="Shirasu K."/>
        </authorList>
    </citation>
    <scope>NUCLEOTIDE SEQUENCE [LARGE SCALE GENOMIC DNA]</scope>
    <source>
        <strain evidence="3 4">PG-2018a</strain>
    </source>
</reference>
<dbReference type="GO" id="GO:0003924">
    <property type="term" value="F:GTPase activity"/>
    <property type="evidence" value="ECO:0007669"/>
    <property type="project" value="InterPro"/>
</dbReference>
<feature type="compositionally biased region" description="Basic and acidic residues" evidence="1">
    <location>
        <begin position="263"/>
        <end position="277"/>
    </location>
</feature>
<feature type="region of interest" description="Disordered" evidence="1">
    <location>
        <begin position="254"/>
        <end position="288"/>
    </location>
</feature>
<dbReference type="PANTHER" id="PTHR43721">
    <property type="entry name" value="ELONGATION FACTOR TU-RELATED"/>
    <property type="match status" value="1"/>
</dbReference>
<gene>
    <name evidence="3" type="primary">GTPBP2</name>
    <name evidence="3" type="ORF">CSHISOI_02956</name>
</gene>
<name>A0A5Q4C0Y7_9PEZI</name>
<feature type="compositionally biased region" description="Basic and acidic residues" evidence="1">
    <location>
        <begin position="25"/>
        <end position="34"/>
    </location>
</feature>
<dbReference type="PANTHER" id="PTHR43721:SF30">
    <property type="entry name" value="TR-TYPE G DOMAIN-CONTAINING PROTEIN"/>
    <property type="match status" value="1"/>
</dbReference>
<feature type="region of interest" description="Disordered" evidence="1">
    <location>
        <begin position="1"/>
        <end position="42"/>
    </location>
</feature>
<dbReference type="Gene3D" id="3.40.50.300">
    <property type="entry name" value="P-loop containing nucleotide triphosphate hydrolases"/>
    <property type="match status" value="1"/>
</dbReference>
<evidence type="ECO:0000259" key="2">
    <source>
        <dbReference type="Pfam" id="PF00009"/>
    </source>
</evidence>
<dbReference type="GO" id="GO:0005525">
    <property type="term" value="F:GTP binding"/>
    <property type="evidence" value="ECO:0007669"/>
    <property type="project" value="InterPro"/>
</dbReference>
<evidence type="ECO:0000313" key="4">
    <source>
        <dbReference type="Proteomes" id="UP000326340"/>
    </source>
</evidence>
<sequence>MASGSIFTFDTDPQRVSSPWLAPDDPGKKPRSDDGQVQPGHLSDYGVTKLEAEPQEGPTEYKLHLLLRPRRTYISMTTITFSQTPRTPATRSSRIASAALSASSQSRQVRLQQLTTQLLWRLQQSCAYHALNPKDLIIPKLPDDADDLSQAMTPQKPLPGLEESRGALYEVGVADDGTLVGLTKDEMDESITTLRVMAATLGCRVEILRHVIVGECEWLETSELVDNEATQPVQVVRQGRLWVVEALVTPDYSTQHALPESSGDGRRETKPSPRAKEPIVLPSRGRSTTDQLRITLTGPTTSGKSTLLGTLSTGTVDSGRGKSRISLFKHRHEVASGLTSSVAQELIGYKNHDVFNYSRDHVESWIDIHDSAEDGRLVFVSDSAGHPRYRRTILRGLFGWAPQWTVLCIAADDADASSTKDGASSSANEVLGVAGAGVDLAKAHLELCLKLNTPLVVVITKMDLATKKSLQRTLGQLLTNIKEAGRVPRILQPALHGAQEWASIHSADLDKVEPIMAEMERDGDLLKTVPIILTSAVSGAGVGLAHALLENLPLPPAPTAQDYIGMALNPEQPSCLFHVDDTFSLPASYASLAENPNQNDMGTVVSGYLRFGQLSVGDTIVAGPFPSGDDDFKGMTPEDRASPGNYGLSISHPASAELAKIAIRNTVAASTIKGEWHKAKIVSIRNLRLPVNTLEAGQVGTIGIVLDTPPEESSEGALESPVAAPRIRKGMVLAIPSKHMMDTGMSLQAASGLTVSFKDPNTASLTCGSLVNVYVGSG</sequence>
<dbReference type="InterPro" id="IPR000795">
    <property type="entry name" value="T_Tr_GTP-bd_dom"/>
</dbReference>
<dbReference type="InterPro" id="IPR050055">
    <property type="entry name" value="EF-Tu_GTPase"/>
</dbReference>
<proteinExistence type="predicted"/>
<accession>A0A5Q4C0Y7</accession>
<keyword evidence="4" id="KW-1185">Reference proteome</keyword>
<protein>
    <submittedName>
        <fullName evidence="3">GTP-binding protein 2</fullName>
    </submittedName>
</protein>
<dbReference type="AlphaFoldDB" id="A0A5Q4C0Y7"/>
<feature type="domain" description="Tr-type G" evidence="2">
    <location>
        <begin position="293"/>
        <end position="552"/>
    </location>
</feature>
<dbReference type="InterPro" id="IPR027417">
    <property type="entry name" value="P-loop_NTPase"/>
</dbReference>